<keyword evidence="2" id="KW-0472">Membrane</keyword>
<evidence type="ECO:0000256" key="2">
    <source>
        <dbReference type="SAM" id="Phobius"/>
    </source>
</evidence>
<keyword evidence="5" id="KW-1185">Reference proteome</keyword>
<keyword evidence="4" id="KW-0645">Protease</keyword>
<dbReference type="PANTHER" id="PTHR39430:SF1">
    <property type="entry name" value="PROTEASE"/>
    <property type="match status" value="1"/>
</dbReference>
<feature type="domain" description="CAAX prenyl protease 2/Lysostaphin resistance protein A-like" evidence="3">
    <location>
        <begin position="138"/>
        <end position="229"/>
    </location>
</feature>
<dbReference type="RefSeq" id="WP_203837548.1">
    <property type="nucleotide sequence ID" value="NZ_BAAATV010000007.1"/>
</dbReference>
<dbReference type="EMBL" id="BOMN01000040">
    <property type="protein sequence ID" value="GIE20390.1"/>
    <property type="molecule type" value="Genomic_DNA"/>
</dbReference>
<feature type="transmembrane region" description="Helical" evidence="2">
    <location>
        <begin position="269"/>
        <end position="288"/>
    </location>
</feature>
<comment type="caution">
    <text evidence="4">The sequence shown here is derived from an EMBL/GenBank/DDBJ whole genome shotgun (WGS) entry which is preliminary data.</text>
</comment>
<feature type="transmembrane region" description="Helical" evidence="2">
    <location>
        <begin position="168"/>
        <end position="187"/>
    </location>
</feature>
<feature type="compositionally biased region" description="Low complexity" evidence="1">
    <location>
        <begin position="10"/>
        <end position="20"/>
    </location>
</feature>
<dbReference type="PANTHER" id="PTHR39430">
    <property type="entry name" value="MEMBRANE-ASSOCIATED PROTEASE-RELATED"/>
    <property type="match status" value="1"/>
</dbReference>
<feature type="transmembrane region" description="Helical" evidence="2">
    <location>
        <begin position="106"/>
        <end position="127"/>
    </location>
</feature>
<keyword evidence="2" id="KW-0812">Transmembrane</keyword>
<feature type="region of interest" description="Disordered" evidence="1">
    <location>
        <begin position="1"/>
        <end position="20"/>
    </location>
</feature>
<evidence type="ECO:0000256" key="1">
    <source>
        <dbReference type="SAM" id="MobiDB-lite"/>
    </source>
</evidence>
<keyword evidence="4" id="KW-0378">Hydrolase</keyword>
<dbReference type="GO" id="GO:0006508">
    <property type="term" value="P:proteolysis"/>
    <property type="evidence" value="ECO:0007669"/>
    <property type="project" value="UniProtKB-KW"/>
</dbReference>
<dbReference type="InterPro" id="IPR003675">
    <property type="entry name" value="Rce1/LyrA-like_dom"/>
</dbReference>
<feature type="transmembrane region" description="Helical" evidence="2">
    <location>
        <begin position="58"/>
        <end position="78"/>
    </location>
</feature>
<keyword evidence="2" id="KW-1133">Transmembrane helix</keyword>
<feature type="transmembrane region" description="Helical" evidence="2">
    <location>
        <begin position="225"/>
        <end position="249"/>
    </location>
</feature>
<evidence type="ECO:0000313" key="4">
    <source>
        <dbReference type="EMBL" id="GIE20390.1"/>
    </source>
</evidence>
<name>A0ABQ3ZP81_9ACTN</name>
<proteinExistence type="predicted"/>
<protein>
    <submittedName>
        <fullName evidence="4">CAAX amino protease</fullName>
    </submittedName>
</protein>
<dbReference type="GO" id="GO:0008233">
    <property type="term" value="F:peptidase activity"/>
    <property type="evidence" value="ECO:0007669"/>
    <property type="project" value="UniProtKB-KW"/>
</dbReference>
<feature type="transmembrane region" description="Helical" evidence="2">
    <location>
        <begin position="133"/>
        <end position="156"/>
    </location>
</feature>
<reference evidence="4 5" key="1">
    <citation type="submission" date="2021-01" db="EMBL/GenBank/DDBJ databases">
        <title>Whole genome shotgun sequence of Actinoplanes humidus NBRC 14915.</title>
        <authorList>
            <person name="Komaki H."/>
            <person name="Tamura T."/>
        </authorList>
    </citation>
    <scope>NUCLEOTIDE SEQUENCE [LARGE SCALE GENOMIC DNA]</scope>
    <source>
        <strain evidence="4 5">NBRC 14915</strain>
    </source>
</reference>
<gene>
    <name evidence="4" type="ORF">Ahu01nite_034920</name>
</gene>
<evidence type="ECO:0000313" key="5">
    <source>
        <dbReference type="Proteomes" id="UP000603200"/>
    </source>
</evidence>
<dbReference type="Proteomes" id="UP000603200">
    <property type="component" value="Unassembled WGS sequence"/>
</dbReference>
<sequence>MTHAAEPRNTTTPAGAPVGTTAGSLWQQRLRTFRAPILIVGMALVLVVARAFDGLSNMSAFLGLPIGIASAVGAVFFYRWLNRKVEGRTEVEEVTKVDRWKNLRRGVTVGAVAFTLTMLIIGMFGGWEHIGGGSIGGFLITLGIMSSVAVNEEMLFRGVIFRIMEERLGTVVALVISSVLFGLTHLVNHGATVWGTVAIAIEGGTMMVAAYVLTRSLWLPIGIHLAWNLTEAGIFGVPTSGTTPTATLWHTTLDGNSVLTGGDFGPEASLTALLVCAIPTVFMLRRAARNGQFRKGQLRRNKAI</sequence>
<organism evidence="4 5">
    <name type="scientific">Winogradskya humida</name>
    <dbReference type="NCBI Taxonomy" id="113566"/>
    <lineage>
        <taxon>Bacteria</taxon>
        <taxon>Bacillati</taxon>
        <taxon>Actinomycetota</taxon>
        <taxon>Actinomycetes</taxon>
        <taxon>Micromonosporales</taxon>
        <taxon>Micromonosporaceae</taxon>
        <taxon>Winogradskya</taxon>
    </lineage>
</organism>
<feature type="transmembrane region" description="Helical" evidence="2">
    <location>
        <begin position="193"/>
        <end position="213"/>
    </location>
</feature>
<evidence type="ECO:0000259" key="3">
    <source>
        <dbReference type="Pfam" id="PF02517"/>
    </source>
</evidence>
<accession>A0ABQ3ZP81</accession>
<feature type="transmembrane region" description="Helical" evidence="2">
    <location>
        <begin position="33"/>
        <end position="52"/>
    </location>
</feature>
<dbReference type="Pfam" id="PF02517">
    <property type="entry name" value="Rce1-like"/>
    <property type="match status" value="1"/>
</dbReference>